<dbReference type="VEuPathDB" id="FungiDB:PLEOSDRAFT_165922"/>
<gene>
    <name evidence="1" type="ORF">PLEOSDRAFT_165922</name>
</gene>
<reference evidence="2" key="1">
    <citation type="journal article" date="2014" name="Proc. Natl. Acad. Sci. U.S.A.">
        <title>Extensive sampling of basidiomycete genomes demonstrates inadequacy of the white-rot/brown-rot paradigm for wood decay fungi.</title>
        <authorList>
            <person name="Riley R."/>
            <person name="Salamov A.A."/>
            <person name="Brown D.W."/>
            <person name="Nagy L.G."/>
            <person name="Floudas D."/>
            <person name="Held B.W."/>
            <person name="Levasseur A."/>
            <person name="Lombard V."/>
            <person name="Morin E."/>
            <person name="Otillar R."/>
            <person name="Lindquist E.A."/>
            <person name="Sun H."/>
            <person name="LaButti K.M."/>
            <person name="Schmutz J."/>
            <person name="Jabbour D."/>
            <person name="Luo H."/>
            <person name="Baker S.E."/>
            <person name="Pisabarro A.G."/>
            <person name="Walton J.D."/>
            <person name="Blanchette R.A."/>
            <person name="Henrissat B."/>
            <person name="Martin F."/>
            <person name="Cullen D."/>
            <person name="Hibbett D.S."/>
            <person name="Grigoriev I.V."/>
        </authorList>
    </citation>
    <scope>NUCLEOTIDE SEQUENCE [LARGE SCALE GENOMIC DNA]</scope>
    <source>
        <strain evidence="2">PC15</strain>
    </source>
</reference>
<dbReference type="AlphaFoldDB" id="A0A067P3F3"/>
<dbReference type="InParanoid" id="A0A067P3F3"/>
<proteinExistence type="predicted"/>
<dbReference type="HOGENOM" id="CLU_1305304_0_0_1"/>
<accession>A0A067P3F3</accession>
<dbReference type="EMBL" id="KL198006">
    <property type="protein sequence ID" value="KDQ30391.1"/>
    <property type="molecule type" value="Genomic_DNA"/>
</dbReference>
<sequence>MERVAVLFHHPAFGYCLGMGPSNHLPPLSSALRFVHYVVRSPVWIVNGRGGCAGGRSSGGFVRRCEVAPMYRHVPAAGVAFGYILAYRASLFGLALRWGGSFGVSVAVSGCALRVDLHRTSSLDSKTSRLSATAAGGEVGENARGTVVPDRMLTTRLFDLARPGECFIRSVATEDRPVSSHVACCHVPCVPPHIFSQSPVVWAIVKPNAMI</sequence>
<protein>
    <submittedName>
        <fullName evidence="1">Uncharacterized protein</fullName>
    </submittedName>
</protein>
<name>A0A067P3F3_PLEO1</name>
<evidence type="ECO:0000313" key="1">
    <source>
        <dbReference type="EMBL" id="KDQ30391.1"/>
    </source>
</evidence>
<evidence type="ECO:0000313" key="2">
    <source>
        <dbReference type="Proteomes" id="UP000027073"/>
    </source>
</evidence>
<organism evidence="1 2">
    <name type="scientific">Pleurotus ostreatus (strain PC15)</name>
    <name type="common">Oyster mushroom</name>
    <dbReference type="NCBI Taxonomy" id="1137138"/>
    <lineage>
        <taxon>Eukaryota</taxon>
        <taxon>Fungi</taxon>
        <taxon>Dikarya</taxon>
        <taxon>Basidiomycota</taxon>
        <taxon>Agaricomycotina</taxon>
        <taxon>Agaricomycetes</taxon>
        <taxon>Agaricomycetidae</taxon>
        <taxon>Agaricales</taxon>
        <taxon>Pleurotineae</taxon>
        <taxon>Pleurotaceae</taxon>
        <taxon>Pleurotus</taxon>
    </lineage>
</organism>
<dbReference type="Proteomes" id="UP000027073">
    <property type="component" value="Unassembled WGS sequence"/>
</dbReference>